<sequence length="102" mass="11479">MTIVAVSMDKVQYFQMNLSAYSMIEFRLAGFHAQSYAGSLKTCYRKGCKFHLSLCRDGVKEGGLTENVYGLVYVMDKVTSILWVCARALETHFCKSSPNSFV</sequence>
<accession>A0AAW1JVT3</accession>
<evidence type="ECO:0000313" key="1">
    <source>
        <dbReference type="EMBL" id="KAK9708443.1"/>
    </source>
</evidence>
<protein>
    <submittedName>
        <fullName evidence="1">Uncharacterized protein</fullName>
    </submittedName>
</protein>
<organism evidence="1 2">
    <name type="scientific">Popillia japonica</name>
    <name type="common">Japanese beetle</name>
    <dbReference type="NCBI Taxonomy" id="7064"/>
    <lineage>
        <taxon>Eukaryota</taxon>
        <taxon>Metazoa</taxon>
        <taxon>Ecdysozoa</taxon>
        <taxon>Arthropoda</taxon>
        <taxon>Hexapoda</taxon>
        <taxon>Insecta</taxon>
        <taxon>Pterygota</taxon>
        <taxon>Neoptera</taxon>
        <taxon>Endopterygota</taxon>
        <taxon>Coleoptera</taxon>
        <taxon>Polyphaga</taxon>
        <taxon>Scarabaeiformia</taxon>
        <taxon>Scarabaeidae</taxon>
        <taxon>Rutelinae</taxon>
        <taxon>Popillia</taxon>
    </lineage>
</organism>
<comment type="caution">
    <text evidence="1">The sequence shown here is derived from an EMBL/GenBank/DDBJ whole genome shotgun (WGS) entry which is preliminary data.</text>
</comment>
<dbReference type="Proteomes" id="UP001458880">
    <property type="component" value="Unassembled WGS sequence"/>
</dbReference>
<dbReference type="EMBL" id="JASPKY010000329">
    <property type="protein sequence ID" value="KAK9708443.1"/>
    <property type="molecule type" value="Genomic_DNA"/>
</dbReference>
<keyword evidence="2" id="KW-1185">Reference proteome</keyword>
<evidence type="ECO:0000313" key="2">
    <source>
        <dbReference type="Proteomes" id="UP001458880"/>
    </source>
</evidence>
<reference evidence="1 2" key="1">
    <citation type="journal article" date="2024" name="BMC Genomics">
        <title>De novo assembly and annotation of Popillia japonica's genome with initial clues to its potential as an invasive pest.</title>
        <authorList>
            <person name="Cucini C."/>
            <person name="Boschi S."/>
            <person name="Funari R."/>
            <person name="Cardaioli E."/>
            <person name="Iannotti N."/>
            <person name="Marturano G."/>
            <person name="Paoli F."/>
            <person name="Bruttini M."/>
            <person name="Carapelli A."/>
            <person name="Frati F."/>
            <person name="Nardi F."/>
        </authorList>
    </citation>
    <scope>NUCLEOTIDE SEQUENCE [LARGE SCALE GENOMIC DNA]</scope>
    <source>
        <strain evidence="1">DMR45628</strain>
    </source>
</reference>
<name>A0AAW1JVT3_POPJA</name>
<gene>
    <name evidence="1" type="ORF">QE152_g27198</name>
</gene>
<proteinExistence type="predicted"/>
<dbReference type="AlphaFoldDB" id="A0AAW1JVT3"/>